<reference evidence="2 3" key="1">
    <citation type="submission" date="2019-08" db="EMBL/GenBank/DDBJ databases">
        <title>In-depth cultivation of the pig gut microbiome towards novel bacterial diversity and tailored functional studies.</title>
        <authorList>
            <person name="Wylensek D."/>
            <person name="Hitch T.C.A."/>
            <person name="Clavel T."/>
        </authorList>
    </citation>
    <scope>NUCLEOTIDE SEQUENCE [LARGE SCALE GENOMIC DNA]</scope>
    <source>
        <strain evidence="2 3">NM-380-WT-3C1</strain>
    </source>
</reference>
<sequence length="376" mass="42178">MGIKVLLCGMGGYGENYVKEYLSRDVLGSSLVAIADPFASKSSLYEEVLNRNIPIYASPEEFFATNKVDLTIISSPIHTHFTYTMLALENGSNVLTEKPVCFDEAQIDVMEQKSRETGLFVAVGYQLCFSHDVLAIKKDIIAGLFGKPIRFKTIRLMRRNDIYYSRSNWAGALLCHGEKVFDSPFTNACAHQYQNMVFLLGKNMDESTSSISCEGSLIRVRPNITNCDTAILKLTTVDGVELYYYASHAVDEVKVGPLSLYEFDGGYIEENNRGFVGHLADGRVIDYSSIDKGERLEKLWEVIRCIEEKRTPVCTLKTSREHTHGVLLAQEMGVKEMSNLAVAKKDDKDSIYYTLPDLGKALQEAYNSWSIDLNLN</sequence>
<keyword evidence="3" id="KW-1185">Reference proteome</keyword>
<dbReference type="Pfam" id="PF01408">
    <property type="entry name" value="GFO_IDH_MocA"/>
    <property type="match status" value="1"/>
</dbReference>
<dbReference type="InterPro" id="IPR052515">
    <property type="entry name" value="Gfo/Idh/MocA_Oxidoreductase"/>
</dbReference>
<dbReference type="Proteomes" id="UP000460549">
    <property type="component" value="Unassembled WGS sequence"/>
</dbReference>
<gene>
    <name evidence="2" type="ORF">FYJ80_01310</name>
</gene>
<evidence type="ECO:0000313" key="3">
    <source>
        <dbReference type="Proteomes" id="UP000460549"/>
    </source>
</evidence>
<dbReference type="EMBL" id="VUNN01000002">
    <property type="protein sequence ID" value="MSU05424.1"/>
    <property type="molecule type" value="Genomic_DNA"/>
</dbReference>
<feature type="domain" description="Gfo/Idh/MocA-like oxidoreductase N-terminal" evidence="1">
    <location>
        <begin position="3"/>
        <end position="125"/>
    </location>
</feature>
<dbReference type="Gene3D" id="3.30.360.10">
    <property type="entry name" value="Dihydrodipicolinate Reductase, domain 2"/>
    <property type="match status" value="1"/>
</dbReference>
<dbReference type="GO" id="GO:0000166">
    <property type="term" value="F:nucleotide binding"/>
    <property type="evidence" value="ECO:0007669"/>
    <property type="project" value="InterPro"/>
</dbReference>
<accession>A0A7X2PAP3</accession>
<dbReference type="AlphaFoldDB" id="A0A7X2PAP3"/>
<organism evidence="2 3">
    <name type="scientific">Bullifex porci</name>
    <dbReference type="NCBI Taxonomy" id="2606638"/>
    <lineage>
        <taxon>Bacteria</taxon>
        <taxon>Pseudomonadati</taxon>
        <taxon>Spirochaetota</taxon>
        <taxon>Spirochaetia</taxon>
        <taxon>Spirochaetales</taxon>
        <taxon>Spirochaetaceae</taxon>
        <taxon>Bullifex</taxon>
    </lineage>
</organism>
<proteinExistence type="predicted"/>
<name>A0A7X2PAP3_9SPIO</name>
<dbReference type="RefSeq" id="WP_154424326.1">
    <property type="nucleotide sequence ID" value="NZ_VUNN01000002.1"/>
</dbReference>
<dbReference type="InterPro" id="IPR000683">
    <property type="entry name" value="Gfo/Idh/MocA-like_OxRdtase_N"/>
</dbReference>
<dbReference type="SUPFAM" id="SSF51735">
    <property type="entry name" value="NAD(P)-binding Rossmann-fold domains"/>
    <property type="match status" value="1"/>
</dbReference>
<evidence type="ECO:0000259" key="1">
    <source>
        <dbReference type="Pfam" id="PF01408"/>
    </source>
</evidence>
<dbReference type="PANTHER" id="PTHR43249">
    <property type="entry name" value="UDP-N-ACETYL-2-AMINO-2-DEOXY-D-GLUCURONATE OXIDASE"/>
    <property type="match status" value="1"/>
</dbReference>
<protein>
    <submittedName>
        <fullName evidence="2">Gfo/Idh/MocA family oxidoreductase</fullName>
    </submittedName>
</protein>
<comment type="caution">
    <text evidence="2">The sequence shown here is derived from an EMBL/GenBank/DDBJ whole genome shotgun (WGS) entry which is preliminary data.</text>
</comment>
<dbReference type="InterPro" id="IPR036291">
    <property type="entry name" value="NAD(P)-bd_dom_sf"/>
</dbReference>
<dbReference type="PANTHER" id="PTHR43249:SF1">
    <property type="entry name" value="D-GLUCOSIDE 3-DEHYDROGENASE"/>
    <property type="match status" value="1"/>
</dbReference>
<evidence type="ECO:0000313" key="2">
    <source>
        <dbReference type="EMBL" id="MSU05424.1"/>
    </source>
</evidence>
<dbReference type="Gene3D" id="3.40.50.720">
    <property type="entry name" value="NAD(P)-binding Rossmann-like Domain"/>
    <property type="match status" value="1"/>
</dbReference>